<dbReference type="PROSITE" id="PS51194">
    <property type="entry name" value="HELICASE_CTER"/>
    <property type="match status" value="1"/>
</dbReference>
<evidence type="ECO:0000259" key="9">
    <source>
        <dbReference type="PROSITE" id="PS51192"/>
    </source>
</evidence>
<dbReference type="FunFam" id="1.20.120.1080:FF:000124">
    <property type="entry name" value="DEAH-box helicase 16"/>
    <property type="match status" value="1"/>
</dbReference>
<dbReference type="PROSITE" id="PS51192">
    <property type="entry name" value="HELICASE_ATP_BIND_1"/>
    <property type="match status" value="1"/>
</dbReference>
<dbReference type="InterPro" id="IPR011709">
    <property type="entry name" value="DEAD-box_helicase_OB_fold"/>
</dbReference>
<feature type="compositionally biased region" description="Basic and acidic residues" evidence="8">
    <location>
        <begin position="683"/>
        <end position="702"/>
    </location>
</feature>
<evidence type="ECO:0000256" key="1">
    <source>
        <dbReference type="ARBA" id="ARBA00012552"/>
    </source>
</evidence>
<dbReference type="GO" id="GO:0005524">
    <property type="term" value="F:ATP binding"/>
    <property type="evidence" value="ECO:0007669"/>
    <property type="project" value="UniProtKB-KW"/>
</dbReference>
<dbReference type="Pfam" id="PF07717">
    <property type="entry name" value="OB_NTP_bind"/>
    <property type="match status" value="1"/>
</dbReference>
<dbReference type="GO" id="GO:0016787">
    <property type="term" value="F:hydrolase activity"/>
    <property type="evidence" value="ECO:0007669"/>
    <property type="project" value="UniProtKB-KW"/>
</dbReference>
<evidence type="ECO:0000256" key="3">
    <source>
        <dbReference type="ARBA" id="ARBA00022741"/>
    </source>
</evidence>
<dbReference type="Pfam" id="PF00270">
    <property type="entry name" value="DEAD"/>
    <property type="match status" value="1"/>
</dbReference>
<keyword evidence="5" id="KW-0347">Helicase</keyword>
<dbReference type="Gene3D" id="1.20.120.1080">
    <property type="match status" value="1"/>
</dbReference>
<reference evidence="12" key="1">
    <citation type="submission" date="2015-02" db="EMBL/GenBank/DDBJ databases">
        <title>Genome sequencing for Strongylocentrotus purpuratus.</title>
        <authorList>
            <person name="Murali S."/>
            <person name="Liu Y."/>
            <person name="Vee V."/>
            <person name="English A."/>
            <person name="Wang M."/>
            <person name="Skinner E."/>
            <person name="Han Y."/>
            <person name="Muzny D.M."/>
            <person name="Worley K.C."/>
            <person name="Gibbs R.A."/>
        </authorList>
    </citation>
    <scope>NUCLEOTIDE SEQUENCE</scope>
</reference>
<dbReference type="InterPro" id="IPR027417">
    <property type="entry name" value="P-loop_NTPase"/>
</dbReference>
<organism evidence="11 12">
    <name type="scientific">Strongylocentrotus purpuratus</name>
    <name type="common">Purple sea urchin</name>
    <dbReference type="NCBI Taxonomy" id="7668"/>
    <lineage>
        <taxon>Eukaryota</taxon>
        <taxon>Metazoa</taxon>
        <taxon>Echinodermata</taxon>
        <taxon>Eleutherozoa</taxon>
        <taxon>Echinozoa</taxon>
        <taxon>Echinoidea</taxon>
        <taxon>Euechinoidea</taxon>
        <taxon>Echinacea</taxon>
        <taxon>Camarodonta</taxon>
        <taxon>Echinidea</taxon>
        <taxon>Strongylocentrotidae</taxon>
        <taxon>Strongylocentrotus</taxon>
    </lineage>
</organism>
<evidence type="ECO:0000313" key="11">
    <source>
        <dbReference type="EnsemblMetazoa" id="XP_030840419"/>
    </source>
</evidence>
<keyword evidence="12" id="KW-1185">Reference proteome</keyword>
<dbReference type="GeneID" id="577270"/>
<dbReference type="Proteomes" id="UP000007110">
    <property type="component" value="Unassembled WGS sequence"/>
</dbReference>
<dbReference type="OrthoDB" id="10253254at2759"/>
<evidence type="ECO:0000256" key="6">
    <source>
        <dbReference type="ARBA" id="ARBA00022840"/>
    </source>
</evidence>
<dbReference type="RefSeq" id="XP_030840419.1">
    <property type="nucleotide sequence ID" value="XM_030984559.1"/>
</dbReference>
<dbReference type="Pfam" id="PF21010">
    <property type="entry name" value="HA2_C"/>
    <property type="match status" value="1"/>
</dbReference>
<dbReference type="GO" id="GO:0003723">
    <property type="term" value="F:RNA binding"/>
    <property type="evidence" value="ECO:0000318"/>
    <property type="project" value="GO_Central"/>
</dbReference>
<dbReference type="InterPro" id="IPR002464">
    <property type="entry name" value="DNA/RNA_helicase_DEAH_CS"/>
</dbReference>
<feature type="region of interest" description="Disordered" evidence="8">
    <location>
        <begin position="683"/>
        <end position="744"/>
    </location>
</feature>
<dbReference type="OMA" id="VTSKPFM"/>
<dbReference type="SMART" id="SM00847">
    <property type="entry name" value="HA2"/>
    <property type="match status" value="1"/>
</dbReference>
<feature type="compositionally biased region" description="Basic and acidic residues" evidence="8">
    <location>
        <begin position="730"/>
        <end position="744"/>
    </location>
</feature>
<dbReference type="SMART" id="SM00490">
    <property type="entry name" value="HELICc"/>
    <property type="match status" value="1"/>
</dbReference>
<dbReference type="EC" id="3.6.4.13" evidence="1"/>
<dbReference type="AlphaFoldDB" id="A0A7M7NTM8"/>
<feature type="domain" description="Helicase ATP-binding" evidence="9">
    <location>
        <begin position="20"/>
        <end position="192"/>
    </location>
</feature>
<name>A0A7M7NTM8_STRPU</name>
<dbReference type="InterPro" id="IPR048333">
    <property type="entry name" value="HA2_WH"/>
</dbReference>
<dbReference type="GO" id="GO:0005681">
    <property type="term" value="C:spliceosomal complex"/>
    <property type="evidence" value="ECO:0000318"/>
    <property type="project" value="GO_Central"/>
</dbReference>
<evidence type="ECO:0000259" key="10">
    <source>
        <dbReference type="PROSITE" id="PS51194"/>
    </source>
</evidence>
<proteinExistence type="predicted"/>
<dbReference type="SMART" id="SM00487">
    <property type="entry name" value="DEXDc"/>
    <property type="match status" value="1"/>
</dbReference>
<dbReference type="InterPro" id="IPR007502">
    <property type="entry name" value="Helicase-assoc_dom"/>
</dbReference>
<sequence>MAASMGRELLPIHGFKDDILKSIQDSRALVIIGETGSGKTTQLPQFLYEAGFHKHGMIGVTQPRRVAATSVASRVADEMRCNVGGKVGYQVRFDDCTSDETAIKYMTDGCLLREFLRDRELSQYSVIVLDEAHERSLDTDILFGLVKQLFLSDKELKSSKRQHRLKVVVMSATLDQGKFSDFLGGCPIFEIPGRLHPVKDIYCSLIEEKDMGKNITVNYVSKVVDTVMEIHLEQKQGDILVFLTGQAEIEQCCDKLFQKSERVDYRHDVRDRSVKALMVLPVYGSMPTELQQRIFAPAEAGVRKCVVATNIAGTSLTINGIIYVVDSGFVKQMSYNHRTGLDALQVVPISRAEAIQRAGRAGRTAPGRCYRIYSKGFYENCMTEDMIPEVQRSSLTNVVLNLKCMGIHNILKFPFVDQPEERMLLEALRQLHYYGAIDKKGNITSLGHLLVEYPLPLSLARAVIYSGALGCSEAMLPIASMLSVENVFIRPGGDTDKQAEANKAHQKLADKGGGSNDFTTLLAIFQKCSESDSPSRWCKKHSIHWRGVKTAMSVHKQLETILEQQMKNPDFPEEHDSGSTSDCLRRALCAGFFGKVARKATTGHGYRTMEGHSIGVFLHPSSCLFGRDEELDWVIYNEVMLTSKVFMRTVCPVKYEWIKNLLPRLHELDAYALSGCLAPSIDKTETEDSDDGEGKKESGSSEKKKKHKDPSVDESTKVIRRNNDTSVSDARQRYLERKSAKLKP</sequence>
<keyword evidence="3" id="KW-0547">Nucleotide-binding</keyword>
<dbReference type="PANTHER" id="PTHR18934">
    <property type="entry name" value="ATP-DEPENDENT RNA HELICASE"/>
    <property type="match status" value="1"/>
</dbReference>
<dbReference type="PANTHER" id="PTHR18934:SF271">
    <property type="entry name" value="ATP-DEPENDENT RNA HELICASE DHX40-RELATED"/>
    <property type="match status" value="1"/>
</dbReference>
<evidence type="ECO:0000256" key="4">
    <source>
        <dbReference type="ARBA" id="ARBA00022801"/>
    </source>
</evidence>
<dbReference type="InterPro" id="IPR001650">
    <property type="entry name" value="Helicase_C-like"/>
</dbReference>
<dbReference type="Pfam" id="PF04408">
    <property type="entry name" value="WHD_HA2"/>
    <property type="match status" value="1"/>
</dbReference>
<feature type="domain" description="Helicase C-terminal" evidence="10">
    <location>
        <begin position="222"/>
        <end position="406"/>
    </location>
</feature>
<keyword evidence="6" id="KW-0067">ATP-binding</keyword>
<dbReference type="FunFam" id="3.40.50.300:FF:000615">
    <property type="entry name" value="pre-mRNA-splicing factor ATP-dependent RNA helicase DEAH7"/>
    <property type="match status" value="1"/>
</dbReference>
<evidence type="ECO:0000256" key="8">
    <source>
        <dbReference type="SAM" id="MobiDB-lite"/>
    </source>
</evidence>
<evidence type="ECO:0000313" key="12">
    <source>
        <dbReference type="Proteomes" id="UP000007110"/>
    </source>
</evidence>
<keyword evidence="4" id="KW-0378">Hydrolase</keyword>
<feature type="compositionally biased region" description="Basic and acidic residues" evidence="8">
    <location>
        <begin position="709"/>
        <end position="723"/>
    </location>
</feature>
<dbReference type="SUPFAM" id="SSF52540">
    <property type="entry name" value="P-loop containing nucleoside triphosphate hydrolases"/>
    <property type="match status" value="1"/>
</dbReference>
<dbReference type="GO" id="GO:0034458">
    <property type="term" value="F:3'-5' RNA helicase activity"/>
    <property type="evidence" value="ECO:0000318"/>
    <property type="project" value="GO_Central"/>
</dbReference>
<evidence type="ECO:0000256" key="7">
    <source>
        <dbReference type="ARBA" id="ARBA00047984"/>
    </source>
</evidence>
<dbReference type="EnsemblMetazoa" id="XM_030984559">
    <property type="protein sequence ID" value="XP_030840419"/>
    <property type="gene ID" value="LOC577270"/>
</dbReference>
<dbReference type="FunFam" id="3.40.50.300:FF:000145">
    <property type="entry name" value="probable ATP-dependent RNA helicase DHX40"/>
    <property type="match status" value="1"/>
</dbReference>
<accession>A0A7M7NTM8</accession>
<dbReference type="InterPro" id="IPR011545">
    <property type="entry name" value="DEAD/DEAH_box_helicase_dom"/>
</dbReference>
<dbReference type="Pfam" id="PF00271">
    <property type="entry name" value="Helicase_C"/>
    <property type="match status" value="1"/>
</dbReference>
<dbReference type="Gene3D" id="3.40.50.300">
    <property type="entry name" value="P-loop containing nucleotide triphosphate hydrolases"/>
    <property type="match status" value="2"/>
</dbReference>
<protein>
    <recommendedName>
        <fullName evidence="1">RNA helicase</fullName>
        <ecNumber evidence="1">3.6.4.13</ecNumber>
    </recommendedName>
</protein>
<dbReference type="CDD" id="cd18791">
    <property type="entry name" value="SF2_C_RHA"/>
    <property type="match status" value="1"/>
</dbReference>
<evidence type="ECO:0000256" key="2">
    <source>
        <dbReference type="ARBA" id="ARBA00022664"/>
    </source>
</evidence>
<dbReference type="GO" id="GO:0000398">
    <property type="term" value="P:mRNA splicing, via spliceosome"/>
    <property type="evidence" value="ECO:0000318"/>
    <property type="project" value="GO_Central"/>
</dbReference>
<keyword evidence="2" id="KW-0507">mRNA processing</keyword>
<dbReference type="KEGG" id="spu:577270"/>
<reference evidence="11" key="2">
    <citation type="submission" date="2021-01" db="UniProtKB">
        <authorList>
            <consortium name="EnsemblMetazoa"/>
        </authorList>
    </citation>
    <scope>IDENTIFICATION</scope>
</reference>
<dbReference type="InParanoid" id="A0A7M7NTM8"/>
<dbReference type="PROSITE" id="PS00690">
    <property type="entry name" value="DEAH_ATP_HELICASE"/>
    <property type="match status" value="1"/>
</dbReference>
<dbReference type="InterPro" id="IPR014001">
    <property type="entry name" value="Helicase_ATP-bd"/>
</dbReference>
<evidence type="ECO:0000256" key="5">
    <source>
        <dbReference type="ARBA" id="ARBA00022806"/>
    </source>
</evidence>
<comment type="catalytic activity">
    <reaction evidence="7">
        <text>ATP + H2O = ADP + phosphate + H(+)</text>
        <dbReference type="Rhea" id="RHEA:13065"/>
        <dbReference type="ChEBI" id="CHEBI:15377"/>
        <dbReference type="ChEBI" id="CHEBI:15378"/>
        <dbReference type="ChEBI" id="CHEBI:30616"/>
        <dbReference type="ChEBI" id="CHEBI:43474"/>
        <dbReference type="ChEBI" id="CHEBI:456216"/>
        <dbReference type="EC" id="3.6.4.13"/>
    </reaction>
</comment>